<dbReference type="SMART" id="SM00516">
    <property type="entry name" value="SEC14"/>
    <property type="match status" value="1"/>
</dbReference>
<dbReference type="PANTHER" id="PTHR46818">
    <property type="entry name" value="DOMAIN-CONTAINING PROTEIN, PUTATIVE-RELATED"/>
    <property type="match status" value="1"/>
</dbReference>
<dbReference type="Gene3D" id="3.40.525.10">
    <property type="entry name" value="CRAL-TRIO lipid binding domain"/>
    <property type="match status" value="1"/>
</dbReference>
<proteinExistence type="predicted"/>
<dbReference type="InterPro" id="IPR001251">
    <property type="entry name" value="CRAL-TRIO_dom"/>
</dbReference>
<protein>
    <recommendedName>
        <fullName evidence="1">CRAL-TRIO domain-containing protein</fullName>
    </recommendedName>
</protein>
<keyword evidence="3" id="KW-1185">Reference proteome</keyword>
<dbReference type="SUPFAM" id="SSF46938">
    <property type="entry name" value="CRAL/TRIO N-terminal domain"/>
    <property type="match status" value="1"/>
</dbReference>
<dbReference type="EMBL" id="JABANO010005334">
    <property type="protein sequence ID" value="KAF4753694.1"/>
    <property type="molecule type" value="Genomic_DNA"/>
</dbReference>
<dbReference type="InterPro" id="IPR036865">
    <property type="entry name" value="CRAL-TRIO_dom_sf"/>
</dbReference>
<dbReference type="AlphaFoldDB" id="A0A7J6U7G7"/>
<comment type="caution">
    <text evidence="2">The sequence shown here is derived from an EMBL/GenBank/DDBJ whole genome shotgun (WGS) entry which is preliminary data.</text>
</comment>
<dbReference type="Pfam" id="PF00650">
    <property type="entry name" value="CRAL_TRIO"/>
    <property type="match status" value="1"/>
</dbReference>
<sequence>MKLVLVRGRSPRGLPRDYVLPPEVLVWEAAGRDMFTRFKNGDQERRIFLNVELMPHELKAIDEVYATLERREITLARQLEPRILRYLYHARFNVDRAVRELVETQKWRLEYFKRPMCDEDLLHELNTVSTESGPMANDSMCLHYMGGFLYVSGRDKLLRPCLVVQPSLLVKAGISKDNAIRTSVFLLEFITRYMLLPSKVESIVMIVDFDGVGFDAPFSTAFALYKVLAHHYMGRMAAMYLVNLPSFMKTVVRKLARKVMTERQLQKNHIVADVGEDLARYFDADQLERRYGGAKANIKRYYPITHLSSKYNEKKGAHEQLLKTCHRCLGLPTVRGQLWRRGVPPAPLRFAREAMPVFEALGLPQPTVMLVSREDLPYADLPPCEVPIVPEGTTEDVQLDELDHLLLSKKCSVATVFPNARGGYQGDVKQPPRQVAPLLVEASLSRSGPNFVKPPRCSGDSNELVVAAVEECRN</sequence>
<dbReference type="OMA" id="MEATTEW"/>
<evidence type="ECO:0000313" key="2">
    <source>
        <dbReference type="EMBL" id="KAF4753694.1"/>
    </source>
</evidence>
<dbReference type="Proteomes" id="UP000553632">
    <property type="component" value="Unassembled WGS sequence"/>
</dbReference>
<dbReference type="PANTHER" id="PTHR46818:SF1">
    <property type="entry name" value="CHROMOSOME UNDETERMINED SCAFFOLD_125, WHOLE GENOME SHOTGUN SEQUENCE"/>
    <property type="match status" value="1"/>
</dbReference>
<evidence type="ECO:0000313" key="3">
    <source>
        <dbReference type="Proteomes" id="UP000553632"/>
    </source>
</evidence>
<dbReference type="SUPFAM" id="SSF52087">
    <property type="entry name" value="CRAL/TRIO domain"/>
    <property type="match status" value="1"/>
</dbReference>
<accession>A0A7J6U7G7</accession>
<organism evidence="2 3">
    <name type="scientific">Perkinsus olseni</name>
    <name type="common">Perkinsus atlanticus</name>
    <dbReference type="NCBI Taxonomy" id="32597"/>
    <lineage>
        <taxon>Eukaryota</taxon>
        <taxon>Sar</taxon>
        <taxon>Alveolata</taxon>
        <taxon>Perkinsozoa</taxon>
        <taxon>Perkinsea</taxon>
        <taxon>Perkinsida</taxon>
        <taxon>Perkinsidae</taxon>
        <taxon>Perkinsus</taxon>
    </lineage>
</organism>
<reference evidence="2 3" key="1">
    <citation type="submission" date="2020-04" db="EMBL/GenBank/DDBJ databases">
        <title>Perkinsus olseni comparative genomics.</title>
        <authorList>
            <person name="Bogema D.R."/>
        </authorList>
    </citation>
    <scope>NUCLEOTIDE SEQUENCE [LARGE SCALE GENOMIC DNA]</scope>
    <source>
        <strain evidence="2 3">ATCC PRA-207</strain>
    </source>
</reference>
<dbReference type="PROSITE" id="PS50191">
    <property type="entry name" value="CRAL_TRIO"/>
    <property type="match status" value="1"/>
</dbReference>
<gene>
    <name evidence="2" type="ORF">FOZ63_030217</name>
</gene>
<feature type="domain" description="CRAL-TRIO" evidence="1">
    <location>
        <begin position="136"/>
        <end position="299"/>
    </location>
</feature>
<dbReference type="InterPro" id="IPR036273">
    <property type="entry name" value="CRAL/TRIO_N_dom_sf"/>
</dbReference>
<dbReference type="CDD" id="cd00170">
    <property type="entry name" value="SEC14"/>
    <property type="match status" value="1"/>
</dbReference>
<evidence type="ECO:0000259" key="1">
    <source>
        <dbReference type="PROSITE" id="PS50191"/>
    </source>
</evidence>
<name>A0A7J6U7G7_PEROL</name>